<dbReference type="Gramene" id="Dexi6B01G0005140.1">
    <property type="protein sequence ID" value="Dexi6B01G0005140.1:cds"/>
    <property type="gene ID" value="Dexi6B01G0005140"/>
</dbReference>
<organism evidence="2 3">
    <name type="scientific">Digitaria exilis</name>
    <dbReference type="NCBI Taxonomy" id="1010633"/>
    <lineage>
        <taxon>Eukaryota</taxon>
        <taxon>Viridiplantae</taxon>
        <taxon>Streptophyta</taxon>
        <taxon>Embryophyta</taxon>
        <taxon>Tracheophyta</taxon>
        <taxon>Spermatophyta</taxon>
        <taxon>Magnoliopsida</taxon>
        <taxon>Liliopsida</taxon>
        <taxon>Poales</taxon>
        <taxon>Poaceae</taxon>
        <taxon>PACMAD clade</taxon>
        <taxon>Panicoideae</taxon>
        <taxon>Panicodae</taxon>
        <taxon>Paniceae</taxon>
        <taxon>Anthephorinae</taxon>
        <taxon>Digitaria</taxon>
    </lineage>
</organism>
<keyword evidence="3" id="KW-1185">Reference proteome</keyword>
<gene>
    <name evidence="2" type="ORF">HU200_028814</name>
</gene>
<dbReference type="EMBL" id="JACEFO010001742">
    <property type="protein sequence ID" value="KAF8713024.1"/>
    <property type="molecule type" value="Genomic_DNA"/>
</dbReference>
<evidence type="ECO:0000313" key="2">
    <source>
        <dbReference type="EMBL" id="KAF8713024.1"/>
    </source>
</evidence>
<accession>A0A835EU00</accession>
<dbReference type="Proteomes" id="UP000636709">
    <property type="component" value="Unassembled WGS sequence"/>
</dbReference>
<sequence>MESNKKVAQETLEGNKRMSAFPVHGGEEEAATAAAAASPAATLAFLARPLSLLRHVAHGCAGYLGGIASRLKPAVPAAAACQTRQEEEGKIKAAAAVVIVSAEIKPPFFFCACRLQAS</sequence>
<evidence type="ECO:0000256" key="1">
    <source>
        <dbReference type="SAM" id="MobiDB-lite"/>
    </source>
</evidence>
<name>A0A835EU00_9POAL</name>
<proteinExistence type="predicted"/>
<feature type="compositionally biased region" description="Basic and acidic residues" evidence="1">
    <location>
        <begin position="1"/>
        <end position="16"/>
    </location>
</feature>
<comment type="caution">
    <text evidence="2">The sequence shown here is derived from an EMBL/GenBank/DDBJ whole genome shotgun (WGS) entry which is preliminary data.</text>
</comment>
<protein>
    <submittedName>
        <fullName evidence="2">Uncharacterized protein</fullName>
    </submittedName>
</protein>
<reference evidence="2" key="1">
    <citation type="submission" date="2020-07" db="EMBL/GenBank/DDBJ databases">
        <title>Genome sequence and genetic diversity analysis of an under-domesticated orphan crop, white fonio (Digitaria exilis).</title>
        <authorList>
            <person name="Bennetzen J.L."/>
            <person name="Chen S."/>
            <person name="Ma X."/>
            <person name="Wang X."/>
            <person name="Yssel A.E.J."/>
            <person name="Chaluvadi S.R."/>
            <person name="Johnson M."/>
            <person name="Gangashetty P."/>
            <person name="Hamidou F."/>
            <person name="Sanogo M.D."/>
            <person name="Zwaenepoel A."/>
            <person name="Wallace J."/>
            <person name="Van De Peer Y."/>
            <person name="Van Deynze A."/>
        </authorList>
    </citation>
    <scope>NUCLEOTIDE SEQUENCE</scope>
    <source>
        <tissue evidence="2">Leaves</tissue>
    </source>
</reference>
<dbReference type="OrthoDB" id="10592367at2759"/>
<evidence type="ECO:0000313" key="3">
    <source>
        <dbReference type="Proteomes" id="UP000636709"/>
    </source>
</evidence>
<feature type="region of interest" description="Disordered" evidence="1">
    <location>
        <begin position="1"/>
        <end position="25"/>
    </location>
</feature>
<dbReference type="AlphaFoldDB" id="A0A835EU00"/>